<keyword evidence="2" id="KW-1185">Reference proteome</keyword>
<gene>
    <name evidence="1" type="ORF">AK812_SmicGene33873</name>
</gene>
<name>A0A1Q9CQG2_SYMMI</name>
<comment type="caution">
    <text evidence="1">The sequence shown here is derived from an EMBL/GenBank/DDBJ whole genome shotgun (WGS) entry which is preliminary data.</text>
</comment>
<protein>
    <submittedName>
        <fullName evidence="1">Uncharacterized protein</fullName>
    </submittedName>
</protein>
<dbReference type="AlphaFoldDB" id="A0A1Q9CQG2"/>
<dbReference type="EMBL" id="LSRX01000992">
    <property type="protein sequence ID" value="OLP85161.1"/>
    <property type="molecule type" value="Genomic_DNA"/>
</dbReference>
<accession>A0A1Q9CQG2</accession>
<reference evidence="1 2" key="1">
    <citation type="submission" date="2016-02" db="EMBL/GenBank/DDBJ databases">
        <title>Genome analysis of coral dinoflagellate symbionts highlights evolutionary adaptations to a symbiotic lifestyle.</title>
        <authorList>
            <person name="Aranda M."/>
            <person name="Li Y."/>
            <person name="Liew Y.J."/>
            <person name="Baumgarten S."/>
            <person name="Simakov O."/>
            <person name="Wilson M."/>
            <person name="Piel J."/>
            <person name="Ashoor H."/>
            <person name="Bougouffa S."/>
            <person name="Bajic V.B."/>
            <person name="Ryu T."/>
            <person name="Ravasi T."/>
            <person name="Bayer T."/>
            <person name="Micklem G."/>
            <person name="Kim H."/>
            <person name="Bhak J."/>
            <person name="Lajeunesse T.C."/>
            <person name="Voolstra C.R."/>
        </authorList>
    </citation>
    <scope>NUCLEOTIDE SEQUENCE [LARGE SCALE GENOMIC DNA]</scope>
    <source>
        <strain evidence="1 2">CCMP2467</strain>
    </source>
</reference>
<evidence type="ECO:0000313" key="1">
    <source>
        <dbReference type="EMBL" id="OLP85161.1"/>
    </source>
</evidence>
<dbReference type="Proteomes" id="UP000186817">
    <property type="component" value="Unassembled WGS sequence"/>
</dbReference>
<sequence>MRTFVSPASGLESLTRNLAHLSWHDGRSFFWVLAGHASAMASTFVLLFHTTISQISMIAPCPDNIFDAVEVYEDGESALARDAGFGAVYGSFDSAFVIRGCDPTEVPPLPDLDVAACQRERRAGHKALPQRTAAELDFFRSQGGLGSSDDAVCRDKGKNTKYHKQARAINRLYIRREKGSLSLHLADPLFQVGVENSEGVWCFDFDSIARALEGTLSFFWWGLLVHSLISELQAKQTSGADTSSFRGRIWDYTMDSGASAAAAAGYFKCCGFVVKIPAGTPQVFGLAAKMPVGYPKCSGFVVKIPVVKFRGFAVRSPVGYFKCCGFVVKIPAGSFLLLGPGRSRESAQWSENVYEDFESALARDAREALAQRSRQRAELLRMFFHSVEGRCEGCSHPFLIKAESASQGNLDVRFWNEAQELLQEQCKTHSRCADNQRELAQLREFEGS</sequence>
<evidence type="ECO:0000313" key="2">
    <source>
        <dbReference type="Proteomes" id="UP000186817"/>
    </source>
</evidence>
<proteinExistence type="predicted"/>
<organism evidence="1 2">
    <name type="scientific">Symbiodinium microadriaticum</name>
    <name type="common">Dinoflagellate</name>
    <name type="synonym">Zooxanthella microadriatica</name>
    <dbReference type="NCBI Taxonomy" id="2951"/>
    <lineage>
        <taxon>Eukaryota</taxon>
        <taxon>Sar</taxon>
        <taxon>Alveolata</taxon>
        <taxon>Dinophyceae</taxon>
        <taxon>Suessiales</taxon>
        <taxon>Symbiodiniaceae</taxon>
        <taxon>Symbiodinium</taxon>
    </lineage>
</organism>